<organism evidence="1 2">
    <name type="scientific">Racocetra fulgida</name>
    <dbReference type="NCBI Taxonomy" id="60492"/>
    <lineage>
        <taxon>Eukaryota</taxon>
        <taxon>Fungi</taxon>
        <taxon>Fungi incertae sedis</taxon>
        <taxon>Mucoromycota</taxon>
        <taxon>Glomeromycotina</taxon>
        <taxon>Glomeromycetes</taxon>
        <taxon>Diversisporales</taxon>
        <taxon>Gigasporaceae</taxon>
        <taxon>Racocetra</taxon>
    </lineage>
</organism>
<keyword evidence="2" id="KW-1185">Reference proteome</keyword>
<dbReference type="Gene3D" id="3.40.718.10">
    <property type="entry name" value="Isopropylmalate Dehydrogenase"/>
    <property type="match status" value="1"/>
</dbReference>
<dbReference type="Proteomes" id="UP000789396">
    <property type="component" value="Unassembled WGS sequence"/>
</dbReference>
<gene>
    <name evidence="1" type="ORF">RFULGI_LOCUS16382</name>
</gene>
<evidence type="ECO:0000313" key="1">
    <source>
        <dbReference type="EMBL" id="CAG8787398.1"/>
    </source>
</evidence>
<dbReference type="EMBL" id="CAJVPZ010057891">
    <property type="protein sequence ID" value="CAG8787398.1"/>
    <property type="molecule type" value="Genomic_DNA"/>
</dbReference>
<proteinExistence type="predicted"/>
<accession>A0A9N9P3R5</accession>
<feature type="non-terminal residue" evidence="1">
    <location>
        <position position="51"/>
    </location>
</feature>
<reference evidence="1" key="1">
    <citation type="submission" date="2021-06" db="EMBL/GenBank/DDBJ databases">
        <authorList>
            <person name="Kallberg Y."/>
            <person name="Tangrot J."/>
            <person name="Rosling A."/>
        </authorList>
    </citation>
    <scope>NUCLEOTIDE SEQUENCE</scope>
    <source>
        <strain evidence="1">IN212</strain>
    </source>
</reference>
<sequence length="51" mass="5626">MTSRKVKVLVLPGDNCGPEVVAEGVKVLKLISQMRTKYNHVVIELCEETIG</sequence>
<comment type="caution">
    <text evidence="1">The sequence shown here is derived from an EMBL/GenBank/DDBJ whole genome shotgun (WGS) entry which is preliminary data.</text>
</comment>
<protein>
    <submittedName>
        <fullName evidence="1">18146_t:CDS:1</fullName>
    </submittedName>
</protein>
<name>A0A9N9P3R5_9GLOM</name>
<dbReference type="AlphaFoldDB" id="A0A9N9P3R5"/>
<dbReference type="OrthoDB" id="419183at2759"/>
<dbReference type="SUPFAM" id="SSF53659">
    <property type="entry name" value="Isocitrate/Isopropylmalate dehydrogenase-like"/>
    <property type="match status" value="1"/>
</dbReference>
<evidence type="ECO:0000313" key="2">
    <source>
        <dbReference type="Proteomes" id="UP000789396"/>
    </source>
</evidence>